<feature type="domain" description="Glycogen debranching enzyme C-terminal" evidence="2">
    <location>
        <begin position="316"/>
        <end position="671"/>
    </location>
</feature>
<dbReference type="AlphaFoldDB" id="K6GLL6"/>
<accession>K6GLL6</accession>
<sequence length="686" mass="75916">MPDANTPAPGQAERDSGQDPHLLREWLVTNGLGGYASGTVTGTITRRYHGLLAAALHNPLGRVMMVNGLSERLRLPNRRVVYTGAEELAGVAPDNVHPLADFHLEHGLPVWRYDIDGFVLEKRLLMPYQQNTVHVTYRLLRGEGVLRLNLRPALQFRSHDALVGPLAAACYRLSVFEDQFEITGEAQYPVLRLQLHGPATAFTVDGKVTATIPYRTERDRGYAWKGSLWSPGYFRTDLTVGQETTLVASTECWEAILAQSPEAARRAEAERRAMLLRQAAPALRGGPAAQLVLAADQFLITPVGRVQAAVRAKAVGDDVRTIIAGYHWFTDWGRDTMISLEGLTLLTGRLNEAGWILRTFAEYIRNGLIPNMFPEGEVGGLYHTADATLWFFHAFNRYLGATNDQATLRLLLPKFRSIVEHHLRGTEFGIAVDPADGLLRQGAPGYQLTWMDAKVDDWVVTPRRGKAVEINALWHNALRLLEGWLGQAGETAAAEDIGRRAEQVRESFNARFWFAPGGYLYDVVDGEDGGDDAACRPNQVLAISLDHPVLEESRWPSVMAVVTRELLTPVGLRSLAPGHPDYKARYYGDLRSRDAAYHQGTVWAWLIGPYVEAWLKLHPGRQAEARGFLAGLMDNLDAACVGSISEVFDAEPPYLARGCIAQAWSVAEVLRCWVLTEVAPRQTAPG</sequence>
<dbReference type="NCBIfam" id="TIGR01561">
    <property type="entry name" value="gde_arch"/>
    <property type="match status" value="1"/>
</dbReference>
<dbReference type="Pfam" id="PF06202">
    <property type="entry name" value="GDE_C"/>
    <property type="match status" value="1"/>
</dbReference>
<gene>
    <name evidence="4" type="ORF">B193_3461</name>
</gene>
<proteinExistence type="predicted"/>
<evidence type="ECO:0000313" key="4">
    <source>
        <dbReference type="EMBL" id="EKO37855.1"/>
    </source>
</evidence>
<dbReference type="PATRIC" id="fig|1206767.3.peg.3387"/>
<dbReference type="GO" id="GO:0004135">
    <property type="term" value="F:amylo-alpha-1,6-glucosidase activity"/>
    <property type="evidence" value="ECO:0007669"/>
    <property type="project" value="InterPro"/>
</dbReference>
<name>K6GLL6_9BACT</name>
<dbReference type="InterPro" id="IPR006451">
    <property type="entry name" value="Glycogen_debranch_arc"/>
</dbReference>
<dbReference type="Gene3D" id="1.50.10.10">
    <property type="match status" value="1"/>
</dbReference>
<evidence type="ECO:0000256" key="1">
    <source>
        <dbReference type="SAM" id="MobiDB-lite"/>
    </source>
</evidence>
<dbReference type="InterPro" id="IPR012341">
    <property type="entry name" value="6hp_glycosidase-like_sf"/>
</dbReference>
<dbReference type="PANTHER" id="PTHR10569:SF2">
    <property type="entry name" value="GLYCOGEN DEBRANCHING ENZYME"/>
    <property type="match status" value="1"/>
</dbReference>
<protein>
    <submittedName>
        <fullName evidence="4">Glycogen debranching enzyme, putative</fullName>
    </submittedName>
</protein>
<dbReference type="FunFam" id="1.50.10.10:FF:000073">
    <property type="entry name" value="Glycogen debranching enzyme, hypothetical (TreX-like)"/>
    <property type="match status" value="1"/>
</dbReference>
<feature type="region of interest" description="Disordered" evidence="1">
    <location>
        <begin position="1"/>
        <end position="20"/>
    </location>
</feature>
<reference evidence="4 5" key="1">
    <citation type="submission" date="2012-07" db="EMBL/GenBank/DDBJ databases">
        <title>Draft genome sequence of Desulfovibrio magneticus str. Maddingley MBC34 obtained from a metagenomic sequence of a methanogenic enrichment isolated from coal-seam formation water in Victoria, Australia.</title>
        <authorList>
            <person name="Greenfield P."/>
            <person name="Hendry P."/>
            <person name="Li D."/>
            <person name="Rosewarne C.P."/>
            <person name="Tran-Dinh N."/>
            <person name="Elbourne L.D.H."/>
            <person name="Paulsen I.T."/>
            <person name="Midgley D.J."/>
        </authorList>
    </citation>
    <scope>NUCLEOTIDE SEQUENCE [LARGE SCALE GENOMIC DNA]</scope>
    <source>
        <strain evidence="5">Maddingley MBC34</strain>
    </source>
</reference>
<dbReference type="PANTHER" id="PTHR10569">
    <property type="entry name" value="GLYCOGEN DEBRANCHING ENZYME"/>
    <property type="match status" value="1"/>
</dbReference>
<evidence type="ECO:0000259" key="3">
    <source>
        <dbReference type="Pfam" id="PF12439"/>
    </source>
</evidence>
<evidence type="ECO:0000313" key="5">
    <source>
        <dbReference type="Proteomes" id="UP000006272"/>
    </source>
</evidence>
<dbReference type="InterPro" id="IPR024742">
    <property type="entry name" value="Glycogen_debranch_N"/>
</dbReference>
<dbReference type="Pfam" id="PF12439">
    <property type="entry name" value="GDE_N"/>
    <property type="match status" value="1"/>
</dbReference>
<evidence type="ECO:0000259" key="2">
    <source>
        <dbReference type="Pfam" id="PF06202"/>
    </source>
</evidence>
<dbReference type="InterPro" id="IPR032790">
    <property type="entry name" value="GDE_C"/>
</dbReference>
<feature type="domain" description="Glycogen debranching enzyme bacterial and archaeal type N-terminal" evidence="3">
    <location>
        <begin position="24"/>
        <end position="244"/>
    </location>
</feature>
<comment type="caution">
    <text evidence="4">The sequence shown here is derived from an EMBL/GenBank/DDBJ whole genome shotgun (WGS) entry which is preliminary data.</text>
</comment>
<dbReference type="Proteomes" id="UP000006272">
    <property type="component" value="Unassembled WGS sequence"/>
</dbReference>
<organism evidence="4 5">
    <name type="scientific">Solidesulfovibrio magneticus str. Maddingley MBC34</name>
    <dbReference type="NCBI Taxonomy" id="1206767"/>
    <lineage>
        <taxon>Bacteria</taxon>
        <taxon>Pseudomonadati</taxon>
        <taxon>Thermodesulfobacteriota</taxon>
        <taxon>Desulfovibrionia</taxon>
        <taxon>Desulfovibrionales</taxon>
        <taxon>Desulfovibrionaceae</taxon>
        <taxon>Solidesulfovibrio</taxon>
    </lineage>
</organism>
<dbReference type="SUPFAM" id="SSF48208">
    <property type="entry name" value="Six-hairpin glycosidases"/>
    <property type="match status" value="1"/>
</dbReference>
<dbReference type="GO" id="GO:0004134">
    <property type="term" value="F:4-alpha-glucanotransferase activity"/>
    <property type="evidence" value="ECO:0007669"/>
    <property type="project" value="InterPro"/>
</dbReference>
<dbReference type="GO" id="GO:0005980">
    <property type="term" value="P:glycogen catabolic process"/>
    <property type="evidence" value="ECO:0007669"/>
    <property type="project" value="InterPro"/>
</dbReference>
<dbReference type="EMBL" id="ALAO01000333">
    <property type="protein sequence ID" value="EKO37855.1"/>
    <property type="molecule type" value="Genomic_DNA"/>
</dbReference>
<dbReference type="InterPro" id="IPR008928">
    <property type="entry name" value="6-hairpin_glycosidase_sf"/>
</dbReference>
<dbReference type="InterPro" id="IPR010401">
    <property type="entry name" value="AGL/Gdb1"/>
</dbReference>